<feature type="domain" description="CENP-V/GFA" evidence="4">
    <location>
        <begin position="6"/>
        <end position="123"/>
    </location>
</feature>
<accession>A0A1G7UNH6</accession>
<sequence length="131" mass="14300">MTLKTYHGACLCGAVAFEADIDLSLGTGKCNCTSCLKRRWWSVSVKPEAFRAIKGEALLEPTAAGRSFCPHCGITPYGRVAAAEWNDGESVSINVVCLDDATVEELVAAPVQYMDGLHDNWWEAPEEVRHL</sequence>
<evidence type="ECO:0000256" key="3">
    <source>
        <dbReference type="ARBA" id="ARBA00022833"/>
    </source>
</evidence>
<dbReference type="GO" id="GO:0016846">
    <property type="term" value="F:carbon-sulfur lyase activity"/>
    <property type="evidence" value="ECO:0007669"/>
    <property type="project" value="InterPro"/>
</dbReference>
<dbReference type="OrthoDB" id="9805575at2"/>
<dbReference type="InterPro" id="IPR011057">
    <property type="entry name" value="Mss4-like_sf"/>
</dbReference>
<comment type="similarity">
    <text evidence="1">Belongs to the Gfa family.</text>
</comment>
<dbReference type="Proteomes" id="UP000199495">
    <property type="component" value="Unassembled WGS sequence"/>
</dbReference>
<keyword evidence="3" id="KW-0862">Zinc</keyword>
<evidence type="ECO:0000313" key="6">
    <source>
        <dbReference type="Proteomes" id="UP000199495"/>
    </source>
</evidence>
<evidence type="ECO:0000256" key="2">
    <source>
        <dbReference type="ARBA" id="ARBA00022723"/>
    </source>
</evidence>
<dbReference type="Pfam" id="PF04828">
    <property type="entry name" value="GFA"/>
    <property type="match status" value="1"/>
</dbReference>
<keyword evidence="2" id="KW-0479">Metal-binding</keyword>
<dbReference type="AlphaFoldDB" id="A0A1G7UNH6"/>
<dbReference type="EMBL" id="FNCS01000003">
    <property type="protein sequence ID" value="SDG48898.1"/>
    <property type="molecule type" value="Genomic_DNA"/>
</dbReference>
<dbReference type="InterPro" id="IPR006913">
    <property type="entry name" value="CENP-V/GFA"/>
</dbReference>
<reference evidence="5 6" key="1">
    <citation type="submission" date="2016-10" db="EMBL/GenBank/DDBJ databases">
        <authorList>
            <person name="de Groot N.N."/>
        </authorList>
    </citation>
    <scope>NUCLEOTIDE SEQUENCE [LARGE SCALE GENOMIC DNA]</scope>
    <source>
        <strain evidence="5 6">CGMCC 1.10267</strain>
    </source>
</reference>
<protein>
    <submittedName>
        <fullName evidence="5">Uncharacterized conserved protein</fullName>
    </submittedName>
</protein>
<evidence type="ECO:0000259" key="4">
    <source>
        <dbReference type="PROSITE" id="PS51891"/>
    </source>
</evidence>
<evidence type="ECO:0000313" key="5">
    <source>
        <dbReference type="EMBL" id="SDG48898.1"/>
    </source>
</evidence>
<dbReference type="PROSITE" id="PS51891">
    <property type="entry name" value="CENP_V_GFA"/>
    <property type="match status" value="1"/>
</dbReference>
<keyword evidence="6" id="KW-1185">Reference proteome</keyword>
<dbReference type="InterPro" id="IPR052355">
    <property type="entry name" value="CENP-V-like"/>
</dbReference>
<dbReference type="STRING" id="440168.SAMN04487974_103170"/>
<dbReference type="Gene3D" id="2.170.150.70">
    <property type="match status" value="1"/>
</dbReference>
<name>A0A1G7UNH6_9HYPH</name>
<dbReference type="GO" id="GO:0046872">
    <property type="term" value="F:metal ion binding"/>
    <property type="evidence" value="ECO:0007669"/>
    <property type="project" value="UniProtKB-KW"/>
</dbReference>
<organism evidence="5 6">
    <name type="scientific">Pelagibacterium luteolum</name>
    <dbReference type="NCBI Taxonomy" id="440168"/>
    <lineage>
        <taxon>Bacteria</taxon>
        <taxon>Pseudomonadati</taxon>
        <taxon>Pseudomonadota</taxon>
        <taxon>Alphaproteobacteria</taxon>
        <taxon>Hyphomicrobiales</taxon>
        <taxon>Devosiaceae</taxon>
        <taxon>Pelagibacterium</taxon>
    </lineage>
</organism>
<dbReference type="SUPFAM" id="SSF51316">
    <property type="entry name" value="Mss4-like"/>
    <property type="match status" value="1"/>
</dbReference>
<evidence type="ECO:0000256" key="1">
    <source>
        <dbReference type="ARBA" id="ARBA00005495"/>
    </source>
</evidence>
<proteinExistence type="inferred from homology"/>
<dbReference type="PANTHER" id="PTHR28620:SF1">
    <property type="entry name" value="CENP-V_GFA DOMAIN-CONTAINING PROTEIN"/>
    <property type="match status" value="1"/>
</dbReference>
<gene>
    <name evidence="5" type="ORF">SAMN04487974_103170</name>
</gene>
<dbReference type="PANTHER" id="PTHR28620">
    <property type="entry name" value="CENTROMERE PROTEIN V"/>
    <property type="match status" value="1"/>
</dbReference>
<dbReference type="RefSeq" id="WP_090594181.1">
    <property type="nucleotide sequence ID" value="NZ_FNCS01000003.1"/>
</dbReference>